<dbReference type="RefSeq" id="WP_163677708.1">
    <property type="nucleotide sequence ID" value="NZ_JAAIYP010000035.1"/>
</dbReference>
<protein>
    <recommendedName>
        <fullName evidence="2">Rhodanese domain-containing protein</fullName>
    </recommendedName>
</protein>
<dbReference type="Gene3D" id="3.40.250.10">
    <property type="entry name" value="Rhodanese-like domain"/>
    <property type="match status" value="1"/>
</dbReference>
<dbReference type="EMBL" id="JAAIYP010000035">
    <property type="protein sequence ID" value="NFV80103.1"/>
    <property type="molecule type" value="Genomic_DNA"/>
</dbReference>
<reference evidence="3 4" key="1">
    <citation type="submission" date="2020-02" db="EMBL/GenBank/DDBJ databases">
        <authorList>
            <person name="Dziuba M."/>
            <person name="Kuznetsov B."/>
            <person name="Mardanov A."/>
            <person name="Ravin N."/>
            <person name="Grouzdev D."/>
        </authorList>
    </citation>
    <scope>NUCLEOTIDE SEQUENCE [LARGE SCALE GENOMIC DNA]</scope>
    <source>
        <strain evidence="3 4">SpK</strain>
    </source>
</reference>
<sequence length="186" mass="19155">MIVFRDTTHSKRALTLAAAMSMALTAGTALADDQGANVCRGDGCLPGMSAKECPGAKSISPAEAKALFQANLPALKAGGKSTEMVNLFIDTRTPALYAKGHIPGAVNMSVPDKAFTKEALTAATGGAAKPIVIYCNGEYCPNSFVACQMAQGWGYGGPIHYFWTGMGANGWGSVNGPVVQGDKPVP</sequence>
<evidence type="ECO:0000313" key="3">
    <source>
        <dbReference type="EMBL" id="NFV80103.1"/>
    </source>
</evidence>
<accession>A0A7C9QT90</accession>
<feature type="signal peptide" evidence="1">
    <location>
        <begin position="1"/>
        <end position="31"/>
    </location>
</feature>
<dbReference type="InterPro" id="IPR036873">
    <property type="entry name" value="Rhodanese-like_dom_sf"/>
</dbReference>
<proteinExistence type="predicted"/>
<evidence type="ECO:0000256" key="1">
    <source>
        <dbReference type="SAM" id="SignalP"/>
    </source>
</evidence>
<evidence type="ECO:0000313" key="4">
    <source>
        <dbReference type="Proteomes" id="UP000480684"/>
    </source>
</evidence>
<evidence type="ECO:0000259" key="2">
    <source>
        <dbReference type="PROSITE" id="PS50206"/>
    </source>
</evidence>
<keyword evidence="1" id="KW-0732">Signal</keyword>
<dbReference type="InterPro" id="IPR001763">
    <property type="entry name" value="Rhodanese-like_dom"/>
</dbReference>
<feature type="chain" id="PRO_5028986444" description="Rhodanese domain-containing protein" evidence="1">
    <location>
        <begin position="32"/>
        <end position="186"/>
    </location>
</feature>
<name>A0A7C9QT90_9PROT</name>
<dbReference type="Pfam" id="PF00581">
    <property type="entry name" value="Rhodanese"/>
    <property type="match status" value="1"/>
</dbReference>
<feature type="domain" description="Rhodanese" evidence="2">
    <location>
        <begin position="87"/>
        <end position="137"/>
    </location>
</feature>
<organism evidence="3 4">
    <name type="scientific">Magnetospirillum aberrantis SpK</name>
    <dbReference type="NCBI Taxonomy" id="908842"/>
    <lineage>
        <taxon>Bacteria</taxon>
        <taxon>Pseudomonadati</taxon>
        <taxon>Pseudomonadota</taxon>
        <taxon>Alphaproteobacteria</taxon>
        <taxon>Rhodospirillales</taxon>
        <taxon>Rhodospirillaceae</taxon>
        <taxon>Magnetospirillum</taxon>
    </lineage>
</organism>
<keyword evidence="4" id="KW-1185">Reference proteome</keyword>
<gene>
    <name evidence="3" type="ORF">G4223_08270</name>
</gene>
<dbReference type="Proteomes" id="UP000480684">
    <property type="component" value="Unassembled WGS sequence"/>
</dbReference>
<dbReference type="PROSITE" id="PS50206">
    <property type="entry name" value="RHODANESE_3"/>
    <property type="match status" value="1"/>
</dbReference>
<dbReference type="CDD" id="cd00158">
    <property type="entry name" value="RHOD"/>
    <property type="match status" value="1"/>
</dbReference>
<dbReference type="AlphaFoldDB" id="A0A7C9QT90"/>
<dbReference type="SUPFAM" id="SSF52821">
    <property type="entry name" value="Rhodanese/Cell cycle control phosphatase"/>
    <property type="match status" value="1"/>
</dbReference>
<comment type="caution">
    <text evidence="3">The sequence shown here is derived from an EMBL/GenBank/DDBJ whole genome shotgun (WGS) entry which is preliminary data.</text>
</comment>